<dbReference type="PROSITE" id="PS51257">
    <property type="entry name" value="PROKAR_LIPOPROTEIN"/>
    <property type="match status" value="1"/>
</dbReference>
<sequence length="454" mass="50676">MKKVLALGPGLALLACAIALPVHAAVPADQAQRLKSGDLTPFGAEKAVNADGSIPAWTGGLTKPTPGDTPGGRRGDPFKDEKPLFSIDAKNIDQYAGNLTEGTKAMLKKYPDYRLDVYPTHRTAAAPQWVYDNTFANATRGTLDKGVPKGIYGGIPYPIPQSAEEVMWNHVLRWRGARFQHFNNWYQILADGRAVLVTDAELNEQLPYYDQSSSLEQFDSEGKPFWQVAIRNIGPPLRAGEALLAHEYLDPDKLQTWVYLKGQRRVRKLPNGCCDTPTPAAAGVMTFDEMYTWTGRLDRFDWKLIGKQEMFVPYNANRLLQAGKDEDAIKGHFLNPDYVRWEKHRVWVVEANVRSGQRHQAAKSRYYCDEDTWVCVLADRWDANGQLWRTLWSQVIAVPELPGSAIASFGYNDLQAGTAFVAQLYGSKPKHYVLKDMGNDKVFSPDGLAGSSVR</sequence>
<gene>
    <name evidence="3" type="ORF">D3880_02275</name>
</gene>
<protein>
    <submittedName>
        <fullName evidence="3">DUF1329 domain-containing protein</fullName>
    </submittedName>
</protein>
<evidence type="ECO:0000313" key="3">
    <source>
        <dbReference type="EMBL" id="AYC31287.1"/>
    </source>
</evidence>
<dbReference type="OrthoDB" id="178023at2"/>
<dbReference type="EMBL" id="CP032419">
    <property type="protein sequence ID" value="AYC31287.1"/>
    <property type="molecule type" value="Genomic_DNA"/>
</dbReference>
<proteinExistence type="predicted"/>
<keyword evidence="2" id="KW-0732">Signal</keyword>
<dbReference type="CDD" id="cd16329">
    <property type="entry name" value="LolA_like"/>
    <property type="match status" value="1"/>
</dbReference>
<keyword evidence="4" id="KW-1185">Reference proteome</keyword>
<feature type="signal peptide" evidence="2">
    <location>
        <begin position="1"/>
        <end position="24"/>
    </location>
</feature>
<evidence type="ECO:0000313" key="4">
    <source>
        <dbReference type="Proteomes" id="UP000265560"/>
    </source>
</evidence>
<feature type="chain" id="PRO_5017435076" evidence="2">
    <location>
        <begin position="25"/>
        <end position="454"/>
    </location>
</feature>
<organism evidence="3 4">
    <name type="scientific">Pseudomonas cavernae</name>
    <dbReference type="NCBI Taxonomy" id="2320867"/>
    <lineage>
        <taxon>Bacteria</taxon>
        <taxon>Pseudomonadati</taxon>
        <taxon>Pseudomonadota</taxon>
        <taxon>Gammaproteobacteria</taxon>
        <taxon>Pseudomonadales</taxon>
        <taxon>Pseudomonadaceae</taxon>
        <taxon>Pseudomonas</taxon>
    </lineage>
</organism>
<name>A0A385YZ85_9PSED</name>
<evidence type="ECO:0000256" key="2">
    <source>
        <dbReference type="SAM" id="SignalP"/>
    </source>
</evidence>
<reference evidence="4" key="1">
    <citation type="submission" date="2018-09" db="EMBL/GenBank/DDBJ databases">
        <authorList>
            <person name="Zhu H."/>
        </authorList>
    </citation>
    <scope>NUCLEOTIDE SEQUENCE [LARGE SCALE GENOMIC DNA]</scope>
    <source>
        <strain evidence="4">K2W31S-8</strain>
    </source>
</reference>
<dbReference type="Pfam" id="PF07044">
    <property type="entry name" value="DUF1329"/>
    <property type="match status" value="1"/>
</dbReference>
<dbReference type="Gene3D" id="2.50.20.10">
    <property type="entry name" value="Lipoprotein localisation LolA/LolB/LppX"/>
    <property type="match status" value="1"/>
</dbReference>
<dbReference type="KEGG" id="pcav:D3880_02275"/>
<feature type="region of interest" description="Disordered" evidence="1">
    <location>
        <begin position="53"/>
        <end position="80"/>
    </location>
</feature>
<accession>A0A385YZ85</accession>
<dbReference type="InterPro" id="IPR010752">
    <property type="entry name" value="DUF1329"/>
</dbReference>
<feature type="compositionally biased region" description="Low complexity" evidence="1">
    <location>
        <begin position="58"/>
        <end position="68"/>
    </location>
</feature>
<feature type="compositionally biased region" description="Basic and acidic residues" evidence="1">
    <location>
        <begin position="71"/>
        <end position="80"/>
    </location>
</feature>
<dbReference type="AlphaFoldDB" id="A0A385YZ85"/>
<dbReference type="Proteomes" id="UP000265560">
    <property type="component" value="Chromosome"/>
</dbReference>
<dbReference type="RefSeq" id="WP_119891920.1">
    <property type="nucleotide sequence ID" value="NZ_CP032419.1"/>
</dbReference>
<evidence type="ECO:0000256" key="1">
    <source>
        <dbReference type="SAM" id="MobiDB-lite"/>
    </source>
</evidence>